<feature type="domain" description="Ubiquitin-like" evidence="1">
    <location>
        <begin position="67"/>
        <end position="155"/>
    </location>
</feature>
<sequence>MIIYVKTLTGKTLTIEVTPQDTVEVLKAKIQDIEGVPIDQQRLIFSGNQLEDERTLEDFNISSESVLHLILRLRGGGIRMFFLNVVLPSADVIQPVVNGQTTVSEVKKLLEEEDPSLKGRKYRLMVAQQAMSSSKTLRDYGITSEAVVRLDLTKKRCCVIGSSSPEDERTLEDFNISSESVLHLILRLRGGGIRMFFLNVVLPSADVIQPVVNGQTTVSEVKKLLEEEDPSLKGRKYRLMVAQQAMDSSKTLEYYGITSEAVIRLELTETRCCVM</sequence>
<keyword evidence="3" id="KW-1185">Reference proteome</keyword>
<dbReference type="InterPro" id="IPR050158">
    <property type="entry name" value="Ubiquitin_ubiquitin-like"/>
</dbReference>
<dbReference type="PROSITE" id="PS50053">
    <property type="entry name" value="UBIQUITIN_2"/>
    <property type="match status" value="4"/>
</dbReference>
<dbReference type="OrthoDB" id="6361991at2759"/>
<dbReference type="FunFam" id="3.10.20.90:FF:000160">
    <property type="entry name" value="Polyubiquitin-C"/>
    <property type="match status" value="1"/>
</dbReference>
<dbReference type="Pfam" id="PF00240">
    <property type="entry name" value="ubiquitin"/>
    <property type="match status" value="3"/>
</dbReference>
<feature type="domain" description="Ubiquitin-like" evidence="1">
    <location>
        <begin position="1"/>
        <end position="76"/>
    </location>
</feature>
<dbReference type="CDD" id="cd17039">
    <property type="entry name" value="Ubl_ubiquitin_like"/>
    <property type="match status" value="1"/>
</dbReference>
<dbReference type="PANTHER" id="PTHR10666">
    <property type="entry name" value="UBIQUITIN"/>
    <property type="match status" value="1"/>
</dbReference>
<accession>A0A423TNL6</accession>
<dbReference type="SMART" id="SM00213">
    <property type="entry name" value="UBQ"/>
    <property type="match status" value="3"/>
</dbReference>
<dbReference type="SUPFAM" id="SSF54236">
    <property type="entry name" value="Ubiquitin-like"/>
    <property type="match status" value="3"/>
</dbReference>
<evidence type="ECO:0000313" key="2">
    <source>
        <dbReference type="EMBL" id="ROT78060.1"/>
    </source>
</evidence>
<dbReference type="EMBL" id="QCYY01001442">
    <property type="protein sequence ID" value="ROT78060.1"/>
    <property type="molecule type" value="Genomic_DNA"/>
</dbReference>
<dbReference type="InterPro" id="IPR019954">
    <property type="entry name" value="Ubiquitin_CS"/>
</dbReference>
<dbReference type="STRING" id="6689.A0A423TNL6"/>
<dbReference type="InterPro" id="IPR019956">
    <property type="entry name" value="Ubiquitin_dom"/>
</dbReference>
<dbReference type="InterPro" id="IPR000626">
    <property type="entry name" value="Ubiquitin-like_dom"/>
</dbReference>
<dbReference type="AlphaFoldDB" id="A0A423TNL6"/>
<feature type="domain" description="Ubiquitin-like" evidence="1">
    <location>
        <begin position="166"/>
        <end position="191"/>
    </location>
</feature>
<protein>
    <submittedName>
        <fullName evidence="2">Putative polyubiquitin-C isoform X8</fullName>
    </submittedName>
</protein>
<reference evidence="2 3" key="1">
    <citation type="submission" date="2018-04" db="EMBL/GenBank/DDBJ databases">
        <authorList>
            <person name="Zhang X."/>
            <person name="Yuan J."/>
            <person name="Li F."/>
            <person name="Xiang J."/>
        </authorList>
    </citation>
    <scope>NUCLEOTIDE SEQUENCE [LARGE SCALE GENOMIC DNA]</scope>
    <source>
        <tissue evidence="2">Muscle</tissue>
    </source>
</reference>
<proteinExistence type="predicted"/>
<evidence type="ECO:0000313" key="3">
    <source>
        <dbReference type="Proteomes" id="UP000283509"/>
    </source>
</evidence>
<dbReference type="InterPro" id="IPR029071">
    <property type="entry name" value="Ubiquitin-like_domsf"/>
</dbReference>
<name>A0A423TNL6_PENVA</name>
<gene>
    <name evidence="2" type="ORF">C7M84_003243</name>
</gene>
<dbReference type="Gene3D" id="3.10.20.90">
    <property type="entry name" value="Phosphatidylinositol 3-kinase Catalytic Subunit, Chain A, domain 1"/>
    <property type="match status" value="4"/>
</dbReference>
<comment type="caution">
    <text evidence="2">The sequence shown here is derived from an EMBL/GenBank/DDBJ whole genome shotgun (WGS) entry which is preliminary data.</text>
</comment>
<evidence type="ECO:0000259" key="1">
    <source>
        <dbReference type="PROSITE" id="PS50053"/>
    </source>
</evidence>
<dbReference type="PRINTS" id="PR00348">
    <property type="entry name" value="UBIQUITIN"/>
</dbReference>
<organism evidence="2 3">
    <name type="scientific">Penaeus vannamei</name>
    <name type="common">Whiteleg shrimp</name>
    <name type="synonym">Litopenaeus vannamei</name>
    <dbReference type="NCBI Taxonomy" id="6689"/>
    <lineage>
        <taxon>Eukaryota</taxon>
        <taxon>Metazoa</taxon>
        <taxon>Ecdysozoa</taxon>
        <taxon>Arthropoda</taxon>
        <taxon>Crustacea</taxon>
        <taxon>Multicrustacea</taxon>
        <taxon>Malacostraca</taxon>
        <taxon>Eumalacostraca</taxon>
        <taxon>Eucarida</taxon>
        <taxon>Decapoda</taxon>
        <taxon>Dendrobranchiata</taxon>
        <taxon>Penaeoidea</taxon>
        <taxon>Penaeidae</taxon>
        <taxon>Penaeus</taxon>
    </lineage>
</organism>
<reference evidence="2 3" key="2">
    <citation type="submission" date="2019-01" db="EMBL/GenBank/DDBJ databases">
        <title>The decoding of complex shrimp genome reveals the adaptation for benthos swimmer, frequently molting mechanism and breeding impact on genome.</title>
        <authorList>
            <person name="Sun Y."/>
            <person name="Gao Y."/>
            <person name="Yu Y."/>
        </authorList>
    </citation>
    <scope>NUCLEOTIDE SEQUENCE [LARGE SCALE GENOMIC DNA]</scope>
    <source>
        <tissue evidence="2">Muscle</tissue>
    </source>
</reference>
<dbReference type="PROSITE" id="PS00299">
    <property type="entry name" value="UBIQUITIN_1"/>
    <property type="match status" value="1"/>
</dbReference>
<feature type="domain" description="Ubiquitin-like" evidence="1">
    <location>
        <begin position="182"/>
        <end position="270"/>
    </location>
</feature>
<dbReference type="Proteomes" id="UP000283509">
    <property type="component" value="Unassembled WGS sequence"/>
</dbReference>